<dbReference type="AlphaFoldDB" id="A0A316VEG9"/>
<gene>
    <name evidence="10" type="ORF">FA14DRAFT_160886</name>
</gene>
<dbReference type="Pfam" id="PF23122">
    <property type="entry name" value="C2_ITFG1"/>
    <property type="match status" value="1"/>
</dbReference>
<comment type="subcellular location">
    <subcellularLocation>
        <location evidence="1">Membrane</location>
        <topology evidence="1">Single-pass type I membrane protein</topology>
    </subcellularLocation>
</comment>
<keyword evidence="6 8" id="KW-0472">Membrane</keyword>
<dbReference type="RefSeq" id="XP_025356228.1">
    <property type="nucleotide sequence ID" value="XM_025498872.1"/>
</dbReference>
<evidence type="ECO:0000256" key="4">
    <source>
        <dbReference type="ARBA" id="ARBA00022729"/>
    </source>
</evidence>
<dbReference type="PANTHER" id="PTHR13412">
    <property type="entry name" value="T-CELL IMMUNOMODULATORY PROTEIN HOMOLOG"/>
    <property type="match status" value="1"/>
</dbReference>
<keyword evidence="3 8" id="KW-0812">Transmembrane</keyword>
<dbReference type="EMBL" id="KZ819603">
    <property type="protein sequence ID" value="PWN35926.1"/>
    <property type="molecule type" value="Genomic_DNA"/>
</dbReference>
<dbReference type="SUPFAM" id="SSF69318">
    <property type="entry name" value="Integrin alpha N-terminal domain"/>
    <property type="match status" value="1"/>
</dbReference>
<evidence type="ECO:0000256" key="7">
    <source>
        <dbReference type="ARBA" id="ARBA00023180"/>
    </source>
</evidence>
<keyword evidence="4" id="KW-0732">Signal</keyword>
<dbReference type="InterPro" id="IPR013517">
    <property type="entry name" value="FG-GAP"/>
</dbReference>
<feature type="domain" description="T-cell immunomodulatory protein TIP C2" evidence="9">
    <location>
        <begin position="572"/>
        <end position="678"/>
    </location>
</feature>
<proteinExistence type="inferred from homology"/>
<dbReference type="GO" id="GO:0005886">
    <property type="term" value="C:plasma membrane"/>
    <property type="evidence" value="ECO:0007669"/>
    <property type="project" value="TreeGrafter"/>
</dbReference>
<keyword evidence="7" id="KW-0325">Glycoprotein</keyword>
<protein>
    <recommendedName>
        <fullName evidence="9">T-cell immunomodulatory protein TIP C2 domain-containing protein</fullName>
    </recommendedName>
</protein>
<keyword evidence="5 8" id="KW-1133">Transmembrane helix</keyword>
<accession>A0A316VEG9</accession>
<name>A0A316VEG9_9BASI</name>
<evidence type="ECO:0000256" key="2">
    <source>
        <dbReference type="ARBA" id="ARBA00006496"/>
    </source>
</evidence>
<dbReference type="InterPro" id="IPR024881">
    <property type="entry name" value="Tip"/>
</dbReference>
<dbReference type="OrthoDB" id="10022113at2759"/>
<organism evidence="10 11">
    <name type="scientific">Meira miltonrushii</name>
    <dbReference type="NCBI Taxonomy" id="1280837"/>
    <lineage>
        <taxon>Eukaryota</taxon>
        <taxon>Fungi</taxon>
        <taxon>Dikarya</taxon>
        <taxon>Basidiomycota</taxon>
        <taxon>Ustilaginomycotina</taxon>
        <taxon>Exobasidiomycetes</taxon>
        <taxon>Exobasidiales</taxon>
        <taxon>Brachybasidiaceae</taxon>
        <taxon>Meira</taxon>
    </lineage>
</organism>
<dbReference type="InterPro" id="IPR028994">
    <property type="entry name" value="Integrin_alpha_N"/>
</dbReference>
<reference evidence="10 11" key="1">
    <citation type="journal article" date="2018" name="Mol. Biol. Evol.">
        <title>Broad Genomic Sampling Reveals a Smut Pathogenic Ancestry of the Fungal Clade Ustilaginomycotina.</title>
        <authorList>
            <person name="Kijpornyongpan T."/>
            <person name="Mondo S.J."/>
            <person name="Barry K."/>
            <person name="Sandor L."/>
            <person name="Lee J."/>
            <person name="Lipzen A."/>
            <person name="Pangilinan J."/>
            <person name="LaButti K."/>
            <person name="Hainaut M."/>
            <person name="Henrissat B."/>
            <person name="Grigoriev I.V."/>
            <person name="Spatafora J.W."/>
            <person name="Aime M.C."/>
        </authorList>
    </citation>
    <scope>NUCLEOTIDE SEQUENCE [LARGE SCALE GENOMIC DNA]</scope>
    <source>
        <strain evidence="10 11">MCA 3882</strain>
    </source>
</reference>
<dbReference type="GeneID" id="37020653"/>
<evidence type="ECO:0000256" key="5">
    <source>
        <dbReference type="ARBA" id="ARBA00022989"/>
    </source>
</evidence>
<evidence type="ECO:0000259" key="9">
    <source>
        <dbReference type="Pfam" id="PF23122"/>
    </source>
</evidence>
<dbReference type="Pfam" id="PF13517">
    <property type="entry name" value="FG-GAP_3"/>
    <property type="match status" value="1"/>
</dbReference>
<dbReference type="PANTHER" id="PTHR13412:SF0">
    <property type="entry name" value="T-CELL IMMUNOMODULATORY PROTEIN"/>
    <property type="match status" value="1"/>
</dbReference>
<dbReference type="Proteomes" id="UP000245771">
    <property type="component" value="Unassembled WGS sequence"/>
</dbReference>
<evidence type="ECO:0000256" key="1">
    <source>
        <dbReference type="ARBA" id="ARBA00004479"/>
    </source>
</evidence>
<evidence type="ECO:0000313" key="10">
    <source>
        <dbReference type="EMBL" id="PWN35926.1"/>
    </source>
</evidence>
<dbReference type="InParanoid" id="A0A316VEG9"/>
<evidence type="ECO:0000256" key="8">
    <source>
        <dbReference type="SAM" id="Phobius"/>
    </source>
</evidence>
<evidence type="ECO:0000256" key="3">
    <source>
        <dbReference type="ARBA" id="ARBA00022692"/>
    </source>
</evidence>
<evidence type="ECO:0000256" key="6">
    <source>
        <dbReference type="ARBA" id="ARBA00023136"/>
    </source>
</evidence>
<keyword evidence="11" id="KW-1185">Reference proteome</keyword>
<sequence length="730" mass="80873">MMKQRYNNDDHQSWKKRRRTNSNLWLLCLAVVILSFIDRTNALFGLPTKRFRYEGLIDAGSLGLEGLNGQVTAFGDWNADSAIDVFTISQDGKSINVYIWDHTAFKFVQSPLARITAPRGNTFVNIVPADFNYDGKLDVLAMMKGDNADQLEMAVWLGTQEGSVAPSPVLLNASTSAQPITLDVTGNMRGDLLGHLPTSSDKLSIWRNALKPDNSTEGFVVEDAPLYNADGASKSTTTCHLANPHSSAFIDLNGDCLADLFLVCSESNWGWGSSSSYQIWTANKDSKKPGYTLARQGKLPDGAGALSFADMDRDGTIDVVFPSCDGKSGPCYINIAYNRQMPLCSEKRDDWFGVGPGGATLTNSTQTCRDTEYNLCTADDSFSFDFSTDPSNDKMARIPLADVVPENKLLLSDDLLSSPIPVPLALGDFNRDGYPDLAIITIPTRARGDETHLRLLESVPCNAKGAQQPGCPSDPKNRHRKRTFKMLDEDVQAIDAMTDARSAVFFDLDEDGSLDLLVQRLPTKGQKKDQRSITFVQNNFFYDAFFLKAMTSNGACSSYCDPSGPGKDRYRPWGVNYGGASYKFTVLDTNGIRRPQQVGQLAQTAYRSLLLPYAYFGLGRTNNYVESLFVGVTRRREVNYVELEGVIPNSQVVILPWEPVAEGEQEMGDSSTWKRELYVSPGEWIPWVTVVLVTIIVMLLGVVFVLHLNEKREDERERKRAVHAINFDAL</sequence>
<feature type="transmembrane region" description="Helical" evidence="8">
    <location>
        <begin position="684"/>
        <end position="708"/>
    </location>
</feature>
<comment type="similarity">
    <text evidence="2">Belongs to the TIP family.</text>
</comment>
<evidence type="ECO:0000313" key="11">
    <source>
        <dbReference type="Proteomes" id="UP000245771"/>
    </source>
</evidence>
<dbReference type="InterPro" id="IPR057089">
    <property type="entry name" value="C2_TIP"/>
</dbReference>